<sequence length="86" mass="9455">MIEKKVIVQLQNGLQAKAATHFVQKASNFESDITIVLKNGRFIVAKSIMGVMASAIKKGEEFTLVADGSEEQKSVTILETFLLNKE</sequence>
<dbReference type="InterPro" id="IPR050399">
    <property type="entry name" value="HPr"/>
</dbReference>
<dbReference type="PANTHER" id="PTHR33705:SF5">
    <property type="entry name" value="HPR-LIKE PROTEIN CRH"/>
    <property type="match status" value="1"/>
</dbReference>
<name>A0A9X8RA44_9BACI</name>
<dbReference type="Pfam" id="PF00381">
    <property type="entry name" value="PTS-HPr"/>
    <property type="match status" value="1"/>
</dbReference>
<dbReference type="PROSITE" id="PS51350">
    <property type="entry name" value="PTS_HPR_DOM"/>
    <property type="match status" value="1"/>
</dbReference>
<gene>
    <name evidence="2" type="ORF">SAMN05878482_10459</name>
</gene>
<evidence type="ECO:0000313" key="2">
    <source>
        <dbReference type="EMBL" id="SIR50417.1"/>
    </source>
</evidence>
<protein>
    <submittedName>
        <fullName evidence="2">Catabolite repression HPr-like protein/phosphocarrier protein</fullName>
    </submittedName>
</protein>
<dbReference type="SUPFAM" id="SSF55594">
    <property type="entry name" value="HPr-like"/>
    <property type="match status" value="1"/>
</dbReference>
<dbReference type="InterPro" id="IPR000032">
    <property type="entry name" value="HPr-like"/>
</dbReference>
<dbReference type="EMBL" id="FTMX01000004">
    <property type="protein sequence ID" value="SIR50417.1"/>
    <property type="molecule type" value="Genomic_DNA"/>
</dbReference>
<dbReference type="Proteomes" id="UP000185829">
    <property type="component" value="Unassembled WGS sequence"/>
</dbReference>
<dbReference type="PANTHER" id="PTHR33705">
    <property type="entry name" value="PHOSPHOCARRIER PROTEIN HPR"/>
    <property type="match status" value="1"/>
</dbReference>
<dbReference type="RefSeq" id="WP_076368610.1">
    <property type="nucleotide sequence ID" value="NZ_FTMX01000004.1"/>
</dbReference>
<dbReference type="AlphaFoldDB" id="A0A9X8RA44"/>
<feature type="domain" description="HPr" evidence="1">
    <location>
        <begin position="1"/>
        <end position="86"/>
    </location>
</feature>
<accession>A0A9X8RA44</accession>
<dbReference type="Gene3D" id="3.30.1340.10">
    <property type="entry name" value="HPr-like"/>
    <property type="match status" value="1"/>
</dbReference>
<comment type="caution">
    <text evidence="2">The sequence shown here is derived from an EMBL/GenBank/DDBJ whole genome shotgun (WGS) entry which is preliminary data.</text>
</comment>
<evidence type="ECO:0000259" key="1">
    <source>
        <dbReference type="PROSITE" id="PS51350"/>
    </source>
</evidence>
<dbReference type="NCBIfam" id="TIGR01003">
    <property type="entry name" value="PTS_HPr_family"/>
    <property type="match status" value="1"/>
</dbReference>
<proteinExistence type="predicted"/>
<dbReference type="InterPro" id="IPR035895">
    <property type="entry name" value="HPr-like_sf"/>
</dbReference>
<dbReference type="PRINTS" id="PR00107">
    <property type="entry name" value="PHOSPHOCPHPR"/>
</dbReference>
<evidence type="ECO:0000313" key="3">
    <source>
        <dbReference type="Proteomes" id="UP000185829"/>
    </source>
</evidence>
<organism evidence="2 3">
    <name type="scientific">Peribacillus simplex</name>
    <dbReference type="NCBI Taxonomy" id="1478"/>
    <lineage>
        <taxon>Bacteria</taxon>
        <taxon>Bacillati</taxon>
        <taxon>Bacillota</taxon>
        <taxon>Bacilli</taxon>
        <taxon>Bacillales</taxon>
        <taxon>Bacillaceae</taxon>
        <taxon>Peribacillus</taxon>
    </lineage>
</organism>
<reference evidence="2 3" key="1">
    <citation type="submission" date="2017-01" db="EMBL/GenBank/DDBJ databases">
        <authorList>
            <person name="Varghese N."/>
            <person name="Submissions S."/>
        </authorList>
    </citation>
    <scope>NUCLEOTIDE SEQUENCE [LARGE SCALE GENOMIC DNA]</scope>
    <source>
        <strain evidence="2 3">RUG2-6</strain>
    </source>
</reference>